<dbReference type="AlphaFoldDB" id="A0A553NSP3"/>
<dbReference type="STRING" id="6832.A0A553NSP3"/>
<feature type="signal peptide" evidence="10">
    <location>
        <begin position="1"/>
        <end position="23"/>
    </location>
</feature>
<feature type="domain" description="Reelin" evidence="11">
    <location>
        <begin position="10"/>
        <end position="188"/>
    </location>
</feature>
<feature type="region of interest" description="Disordered" evidence="9">
    <location>
        <begin position="199"/>
        <end position="228"/>
    </location>
</feature>
<dbReference type="InterPro" id="IPR051237">
    <property type="entry name" value="Ferric-chelate_Red/DefProt"/>
</dbReference>
<evidence type="ECO:0000313" key="13">
    <source>
        <dbReference type="Proteomes" id="UP000318571"/>
    </source>
</evidence>
<evidence type="ECO:0000256" key="9">
    <source>
        <dbReference type="SAM" id="MobiDB-lite"/>
    </source>
</evidence>
<keyword evidence="5" id="KW-0399">Innate immunity</keyword>
<name>A0A553NSP3_TIGCA</name>
<dbReference type="EMBL" id="VCGU01000010">
    <property type="protein sequence ID" value="TRY68429.1"/>
    <property type="molecule type" value="Genomic_DNA"/>
</dbReference>
<evidence type="ECO:0000256" key="3">
    <source>
        <dbReference type="ARBA" id="ARBA00022525"/>
    </source>
</evidence>
<evidence type="ECO:0000256" key="10">
    <source>
        <dbReference type="SAM" id="SignalP"/>
    </source>
</evidence>
<evidence type="ECO:0000256" key="8">
    <source>
        <dbReference type="ARBA" id="ARBA00023022"/>
    </source>
</evidence>
<accession>A0A553NSP3</accession>
<dbReference type="PANTHER" id="PTHR45828:SF9">
    <property type="entry name" value="CELL WALL INTEGRITY AND STRESS RESPONSE COMPONENT 4-LIKE-RELATED"/>
    <property type="match status" value="1"/>
</dbReference>
<feature type="region of interest" description="Disordered" evidence="9">
    <location>
        <begin position="27"/>
        <end position="49"/>
    </location>
</feature>
<evidence type="ECO:0000313" key="12">
    <source>
        <dbReference type="EMBL" id="TRY68429.1"/>
    </source>
</evidence>
<keyword evidence="6 10" id="KW-0732">Signal</keyword>
<evidence type="ECO:0000256" key="4">
    <source>
        <dbReference type="ARBA" id="ARBA00022529"/>
    </source>
</evidence>
<feature type="chain" id="PRO_5022108557" description="Reelin domain-containing protein" evidence="10">
    <location>
        <begin position="24"/>
        <end position="268"/>
    </location>
</feature>
<sequence length="268" mass="29072">MTKWQCWVIWSILSLLQAHPSQARSDGAPLEACDTMIPGHQDTSPKPGQSALHEVSIAKGLEPGAFIISLHSAANVPFKGFFIQARNVAKNNSEAIGTWDISNLSGVARTANCSGQPNSAVTHVDNQLKTSVTFTWQSPRKYTGRVVFEATVVQDFHNYWTGIRSSELPLLAGISQSGFLDIKEPTAPKAMAVNVETTAPTPINRLPGPVESAQTKNNNTKPLNHHDPKTMEQIGLNVTEKHFQSGGKVISSEVEKIVVVFVTLALIK</sequence>
<dbReference type="Proteomes" id="UP000318571">
    <property type="component" value="Chromosome 1"/>
</dbReference>
<dbReference type="GO" id="GO:0045087">
    <property type="term" value="P:innate immune response"/>
    <property type="evidence" value="ECO:0007669"/>
    <property type="project" value="UniProtKB-KW"/>
</dbReference>
<dbReference type="InterPro" id="IPR042307">
    <property type="entry name" value="Reeler_sf"/>
</dbReference>
<gene>
    <name evidence="12" type="ORF">TCAL_07482</name>
</gene>
<dbReference type="PROSITE" id="PS51019">
    <property type="entry name" value="REELIN"/>
    <property type="match status" value="1"/>
</dbReference>
<evidence type="ECO:0000256" key="6">
    <source>
        <dbReference type="ARBA" id="ARBA00022729"/>
    </source>
</evidence>
<dbReference type="CDD" id="cd08544">
    <property type="entry name" value="Reeler"/>
    <property type="match status" value="1"/>
</dbReference>
<keyword evidence="4" id="KW-0929">Antimicrobial</keyword>
<dbReference type="PANTHER" id="PTHR45828">
    <property type="entry name" value="CYTOCHROME B561/FERRIC REDUCTASE TRANSMEMBRANE"/>
    <property type="match status" value="1"/>
</dbReference>
<evidence type="ECO:0000256" key="1">
    <source>
        <dbReference type="ARBA" id="ARBA00004613"/>
    </source>
</evidence>
<comment type="similarity">
    <text evidence="2">Belongs to the insect defense protein family.</text>
</comment>
<dbReference type="Gene3D" id="2.60.40.4060">
    <property type="entry name" value="Reeler domain"/>
    <property type="match status" value="1"/>
</dbReference>
<dbReference type="GO" id="GO:0016020">
    <property type="term" value="C:membrane"/>
    <property type="evidence" value="ECO:0007669"/>
    <property type="project" value="TreeGrafter"/>
</dbReference>
<organism evidence="12 13">
    <name type="scientific">Tigriopus californicus</name>
    <name type="common">Marine copepod</name>
    <dbReference type="NCBI Taxonomy" id="6832"/>
    <lineage>
        <taxon>Eukaryota</taxon>
        <taxon>Metazoa</taxon>
        <taxon>Ecdysozoa</taxon>
        <taxon>Arthropoda</taxon>
        <taxon>Crustacea</taxon>
        <taxon>Multicrustacea</taxon>
        <taxon>Hexanauplia</taxon>
        <taxon>Copepoda</taxon>
        <taxon>Harpacticoida</taxon>
        <taxon>Harpacticidae</taxon>
        <taxon>Tigriopus</taxon>
    </lineage>
</organism>
<keyword evidence="3" id="KW-0964">Secreted</keyword>
<dbReference type="OMA" id="GTWDISN"/>
<feature type="compositionally biased region" description="Polar residues" evidence="9">
    <location>
        <begin position="212"/>
        <end position="222"/>
    </location>
</feature>
<evidence type="ECO:0000256" key="7">
    <source>
        <dbReference type="ARBA" id="ARBA00022859"/>
    </source>
</evidence>
<dbReference type="Pfam" id="PF02014">
    <property type="entry name" value="Reeler"/>
    <property type="match status" value="1"/>
</dbReference>
<dbReference type="GO" id="GO:0005576">
    <property type="term" value="C:extracellular region"/>
    <property type="evidence" value="ECO:0007669"/>
    <property type="project" value="UniProtKB-SubCell"/>
</dbReference>
<keyword evidence="13" id="KW-1185">Reference proteome</keyword>
<keyword evidence="8" id="KW-0044">Antibiotic</keyword>
<dbReference type="OrthoDB" id="6382110at2759"/>
<comment type="subcellular location">
    <subcellularLocation>
        <location evidence="1">Secreted</location>
    </subcellularLocation>
</comment>
<evidence type="ECO:0000256" key="5">
    <source>
        <dbReference type="ARBA" id="ARBA00022588"/>
    </source>
</evidence>
<evidence type="ECO:0000256" key="2">
    <source>
        <dbReference type="ARBA" id="ARBA00008501"/>
    </source>
</evidence>
<reference evidence="12 13" key="1">
    <citation type="journal article" date="2018" name="Nat. Ecol. Evol.">
        <title>Genomic signatures of mitonuclear coevolution across populations of Tigriopus californicus.</title>
        <authorList>
            <person name="Barreto F.S."/>
            <person name="Watson E.T."/>
            <person name="Lima T.G."/>
            <person name="Willett C.S."/>
            <person name="Edmands S."/>
            <person name="Li W."/>
            <person name="Burton R.S."/>
        </authorList>
    </citation>
    <scope>NUCLEOTIDE SEQUENCE [LARGE SCALE GENOMIC DNA]</scope>
    <source>
        <strain evidence="12 13">San Diego</strain>
    </source>
</reference>
<protein>
    <recommendedName>
        <fullName evidence="11">Reelin domain-containing protein</fullName>
    </recommendedName>
</protein>
<dbReference type="GO" id="GO:0042742">
    <property type="term" value="P:defense response to bacterium"/>
    <property type="evidence" value="ECO:0007669"/>
    <property type="project" value="UniProtKB-KW"/>
</dbReference>
<proteinExistence type="inferred from homology"/>
<keyword evidence="7" id="KW-0391">Immunity</keyword>
<dbReference type="InterPro" id="IPR002861">
    <property type="entry name" value="Reeler_dom"/>
</dbReference>
<evidence type="ECO:0000259" key="11">
    <source>
        <dbReference type="PROSITE" id="PS51019"/>
    </source>
</evidence>
<comment type="caution">
    <text evidence="12">The sequence shown here is derived from an EMBL/GenBank/DDBJ whole genome shotgun (WGS) entry which is preliminary data.</text>
</comment>